<keyword evidence="1" id="KW-0812">Transmembrane</keyword>
<sequence>MPVEVLVQQPGREHLPVLQPNPRRGHSTWLVFFLFVALWSINQMMYSMLRFGYSKWSVIPSDLTRVVVSSGLR</sequence>
<dbReference type="EMBL" id="LR031873">
    <property type="protein sequence ID" value="VDD14037.1"/>
    <property type="molecule type" value="Genomic_DNA"/>
</dbReference>
<reference evidence="2" key="1">
    <citation type="submission" date="2018-11" db="EMBL/GenBank/DDBJ databases">
        <authorList>
            <consortium name="Genoscope - CEA"/>
            <person name="William W."/>
        </authorList>
    </citation>
    <scope>NUCLEOTIDE SEQUENCE</scope>
</reference>
<protein>
    <submittedName>
        <fullName evidence="2">Uncharacterized protein</fullName>
    </submittedName>
</protein>
<feature type="transmembrane region" description="Helical" evidence="1">
    <location>
        <begin position="29"/>
        <end position="49"/>
    </location>
</feature>
<gene>
    <name evidence="2" type="ORF">BOLC4T27451H</name>
</gene>
<evidence type="ECO:0000313" key="2">
    <source>
        <dbReference type="EMBL" id="VDD14037.1"/>
    </source>
</evidence>
<organism evidence="2">
    <name type="scientific">Brassica oleracea</name>
    <name type="common">Wild cabbage</name>
    <dbReference type="NCBI Taxonomy" id="3712"/>
    <lineage>
        <taxon>Eukaryota</taxon>
        <taxon>Viridiplantae</taxon>
        <taxon>Streptophyta</taxon>
        <taxon>Embryophyta</taxon>
        <taxon>Tracheophyta</taxon>
        <taxon>Spermatophyta</taxon>
        <taxon>Magnoliopsida</taxon>
        <taxon>eudicotyledons</taxon>
        <taxon>Gunneridae</taxon>
        <taxon>Pentapetalae</taxon>
        <taxon>rosids</taxon>
        <taxon>malvids</taxon>
        <taxon>Brassicales</taxon>
        <taxon>Brassicaceae</taxon>
        <taxon>Brassiceae</taxon>
        <taxon>Brassica</taxon>
    </lineage>
</organism>
<keyword evidence="1" id="KW-1133">Transmembrane helix</keyword>
<accession>A0A3P6C661</accession>
<proteinExistence type="predicted"/>
<keyword evidence="1" id="KW-0472">Membrane</keyword>
<evidence type="ECO:0000256" key="1">
    <source>
        <dbReference type="SAM" id="Phobius"/>
    </source>
</evidence>
<dbReference type="AlphaFoldDB" id="A0A3P6C661"/>
<name>A0A3P6C661_BRAOL</name>